<dbReference type="PANTHER" id="PTHR28627">
    <property type="entry name" value="CYTOCHROME C OXIDASE ASSEMBLY FACTOR 5"/>
    <property type="match status" value="1"/>
</dbReference>
<dbReference type="AlphaFoldDB" id="A0A1V6SEM1"/>
<evidence type="ECO:0008006" key="5">
    <source>
        <dbReference type="Google" id="ProtNLM"/>
    </source>
</evidence>
<comment type="caution">
    <text evidence="3">The sequence shown here is derived from an EMBL/GenBank/DDBJ whole genome shotgun (WGS) entry which is preliminary data.</text>
</comment>
<protein>
    <recommendedName>
        <fullName evidence="5">Cytochrome c oxidase assembly protein PET191</fullName>
    </recommendedName>
</protein>
<dbReference type="PANTHER" id="PTHR28627:SF1">
    <property type="entry name" value="CYTOCHROME C OXIDASE ASSEMBLY FACTOR 5"/>
    <property type="match status" value="1"/>
</dbReference>
<comment type="similarity">
    <text evidence="1">Belongs to the PET191 family.</text>
</comment>
<evidence type="ECO:0000256" key="1">
    <source>
        <dbReference type="ARBA" id="ARBA00007785"/>
    </source>
</evidence>
<keyword evidence="2" id="KW-1015">Disulfide bond</keyword>
<evidence type="ECO:0000313" key="3">
    <source>
        <dbReference type="EMBL" id="OQE12043.1"/>
    </source>
</evidence>
<organism evidence="3 4">
    <name type="scientific">Penicillium vulpinum</name>
    <dbReference type="NCBI Taxonomy" id="29845"/>
    <lineage>
        <taxon>Eukaryota</taxon>
        <taxon>Fungi</taxon>
        <taxon>Dikarya</taxon>
        <taxon>Ascomycota</taxon>
        <taxon>Pezizomycotina</taxon>
        <taxon>Eurotiomycetes</taxon>
        <taxon>Eurotiomycetidae</taxon>
        <taxon>Eurotiales</taxon>
        <taxon>Aspergillaceae</taxon>
        <taxon>Penicillium</taxon>
    </lineage>
</organism>
<sequence length="229" mass="26015">MTFGVSYQNSLPMSGTRAIMSENHHAYVQVRLKNLCKRQKCCKRLKAKQWMKVPRRHYLQHVIVVLISSGDSPHPPISVEITDNPNLPCPTRVDGLVLLLCYLWLRIRPQGRVNMPSSCNDIRKALAQCLQESDCIMVQRHTPRECLTSPLAEELPMRCQQLRKGFSECKRGLVDMRKRFRGNQPIAVAKDVESGKSSGQLYAGQPAYQTVKEISGNEVQMDPEKTRGL</sequence>
<dbReference type="Pfam" id="PF10203">
    <property type="entry name" value="Pet191_N"/>
    <property type="match status" value="1"/>
</dbReference>
<dbReference type="STRING" id="29845.A0A1V6SEM1"/>
<reference evidence="4" key="1">
    <citation type="journal article" date="2017" name="Nat. Microbiol.">
        <title>Global analysis of biosynthetic gene clusters reveals vast potential of secondary metabolite production in Penicillium species.</title>
        <authorList>
            <person name="Nielsen J.C."/>
            <person name="Grijseels S."/>
            <person name="Prigent S."/>
            <person name="Ji B."/>
            <person name="Dainat J."/>
            <person name="Nielsen K.F."/>
            <person name="Frisvad J.C."/>
            <person name="Workman M."/>
            <person name="Nielsen J."/>
        </authorList>
    </citation>
    <scope>NUCLEOTIDE SEQUENCE [LARGE SCALE GENOMIC DNA]</scope>
    <source>
        <strain evidence="4">IBT 29486</strain>
    </source>
</reference>
<accession>A0A1V6SEM1</accession>
<dbReference type="InterPro" id="IPR018793">
    <property type="entry name" value="Cyt_c_oxidase_assmbl_Pet191"/>
</dbReference>
<proteinExistence type="inferred from homology"/>
<dbReference type="GO" id="GO:0033617">
    <property type="term" value="P:mitochondrial respiratory chain complex IV assembly"/>
    <property type="evidence" value="ECO:0007669"/>
    <property type="project" value="TreeGrafter"/>
</dbReference>
<dbReference type="Proteomes" id="UP000191518">
    <property type="component" value="Unassembled WGS sequence"/>
</dbReference>
<evidence type="ECO:0000256" key="2">
    <source>
        <dbReference type="ARBA" id="ARBA00023157"/>
    </source>
</evidence>
<dbReference type="EMBL" id="MDYP01000001">
    <property type="protein sequence ID" value="OQE12043.1"/>
    <property type="molecule type" value="Genomic_DNA"/>
</dbReference>
<gene>
    <name evidence="3" type="ORF">PENVUL_c001G04154</name>
</gene>
<keyword evidence="4" id="KW-1185">Reference proteome</keyword>
<evidence type="ECO:0000313" key="4">
    <source>
        <dbReference type="Proteomes" id="UP000191518"/>
    </source>
</evidence>
<name>A0A1V6SEM1_9EURO</name>
<dbReference type="GO" id="GO:0005739">
    <property type="term" value="C:mitochondrion"/>
    <property type="evidence" value="ECO:0007669"/>
    <property type="project" value="TreeGrafter"/>
</dbReference>